<comment type="caution">
    <text evidence="9">The sequence shown here is derived from an EMBL/GenBank/DDBJ whole genome shotgun (WGS) entry which is preliminary data.</text>
</comment>
<dbReference type="Pfam" id="PF00400">
    <property type="entry name" value="WD40"/>
    <property type="match status" value="2"/>
</dbReference>
<dbReference type="GO" id="GO:0005930">
    <property type="term" value="C:axoneme"/>
    <property type="evidence" value="ECO:0007669"/>
    <property type="project" value="UniProtKB-ARBA"/>
</dbReference>
<evidence type="ECO:0000256" key="7">
    <source>
        <dbReference type="ARBA" id="ARBA00029456"/>
    </source>
</evidence>
<dbReference type="InterPro" id="IPR001680">
    <property type="entry name" value="WD40_rpt"/>
</dbReference>
<dbReference type="AlphaFoldDB" id="A0A2J8AD29"/>
<dbReference type="SUPFAM" id="SSF50978">
    <property type="entry name" value="WD40 repeat-like"/>
    <property type="match status" value="1"/>
</dbReference>
<evidence type="ECO:0000313" key="10">
    <source>
        <dbReference type="Proteomes" id="UP000236333"/>
    </source>
</evidence>
<comment type="subcellular location">
    <subcellularLocation>
        <location evidence="1">Cell projection</location>
        <location evidence="1">Cilium</location>
        <location evidence="1">Flagellum</location>
    </subcellularLocation>
    <subcellularLocation>
        <location evidence="2">Cytoplasm</location>
    </subcellularLocation>
</comment>
<keyword evidence="4" id="KW-0853">WD repeat</keyword>
<evidence type="ECO:0000256" key="3">
    <source>
        <dbReference type="ARBA" id="ARBA00022490"/>
    </source>
</evidence>
<evidence type="ECO:0000313" key="9">
    <source>
        <dbReference type="EMBL" id="PNH10419.1"/>
    </source>
</evidence>
<sequence>MAEPLILNSVIGFGGQIDNGLLVHPDGRTIIYPLGSTIVLRDRTDARSQEFLQGHSDKVSCLALSRSGKYLASGQITYMGFTADIIIWDLETKQLLHRMALHKVKVQALDFSCDERFLASLGGQDDNALVNTRARVLWDVHSGNAMCGSPTNTNFVTCVKFFNNSNDKLMTAGNFNLNVWSYDGVNNKLRPQDASLGTLKRVFKTICIDSNDQYAHLGTTTGDVLQIGLDRVLFKNTGPAKGNVQLGVTASCEVPTGDIVVGGGDGSLQVLRTVPEPSSTNPKLLRKMPAVAATRLEGAVTSISLAEVNARSFTLYVGTAMCNIYRVTYEPATSKLKEELIQTAHSDKINGLAFPHAYSEVFATCGTGYIRVWHLTTCRELLRIAVPNLECFCIAFTT</sequence>
<reference evidence="9 10" key="1">
    <citation type="journal article" date="2017" name="Mol. Biol. Evol.">
        <title>The 4-celled Tetrabaena socialis nuclear genome reveals the essential components for genetic control of cell number at the origin of multicellularity in the volvocine lineage.</title>
        <authorList>
            <person name="Featherston J."/>
            <person name="Arakaki Y."/>
            <person name="Hanschen E.R."/>
            <person name="Ferris P.J."/>
            <person name="Michod R.E."/>
            <person name="Olson B.J.S.C."/>
            <person name="Nozaki H."/>
            <person name="Durand P.M."/>
        </authorList>
    </citation>
    <scope>NUCLEOTIDE SEQUENCE [LARGE SCALE GENOMIC DNA]</scope>
    <source>
        <strain evidence="9 10">NIES-571</strain>
    </source>
</reference>
<dbReference type="InterPro" id="IPR036322">
    <property type="entry name" value="WD40_repeat_dom_sf"/>
</dbReference>
<proteinExistence type="inferred from homology"/>
<dbReference type="PANTHER" id="PTHR13720">
    <property type="entry name" value="WD-40 REPEAT PROTEIN"/>
    <property type="match status" value="1"/>
</dbReference>
<keyword evidence="5" id="KW-0677">Repeat</keyword>
<gene>
    <name evidence="9" type="ORF">TSOC_002853</name>
</gene>
<keyword evidence="3" id="KW-0963">Cytoplasm</keyword>
<keyword evidence="6" id="KW-0969">Cilium</keyword>
<dbReference type="InterPro" id="IPR015943">
    <property type="entry name" value="WD40/YVTN_repeat-like_dom_sf"/>
</dbReference>
<evidence type="ECO:0000256" key="8">
    <source>
        <dbReference type="ARBA" id="ARBA00029552"/>
    </source>
</evidence>
<protein>
    <recommendedName>
        <fullName evidence="8">Cilia- and flagella-associated protein 52</fullName>
    </recommendedName>
</protein>
<dbReference type="SMART" id="SM00320">
    <property type="entry name" value="WD40"/>
    <property type="match status" value="4"/>
</dbReference>
<accession>A0A2J8AD29</accession>
<keyword evidence="6" id="KW-0282">Flagellum</keyword>
<dbReference type="Proteomes" id="UP000236333">
    <property type="component" value="Unassembled WGS sequence"/>
</dbReference>
<dbReference type="OrthoDB" id="6252103at2759"/>
<evidence type="ECO:0000256" key="2">
    <source>
        <dbReference type="ARBA" id="ARBA00004496"/>
    </source>
</evidence>
<keyword evidence="10" id="KW-1185">Reference proteome</keyword>
<dbReference type="EMBL" id="PGGS01000057">
    <property type="protein sequence ID" value="PNH10419.1"/>
    <property type="molecule type" value="Genomic_DNA"/>
</dbReference>
<dbReference type="Gene3D" id="2.130.10.10">
    <property type="entry name" value="YVTN repeat-like/Quinoprotein amine dehydrogenase"/>
    <property type="match status" value="2"/>
</dbReference>
<dbReference type="GO" id="GO:0031514">
    <property type="term" value="C:motile cilium"/>
    <property type="evidence" value="ECO:0007669"/>
    <property type="project" value="UniProtKB-SubCell"/>
</dbReference>
<name>A0A2J8AD29_9CHLO</name>
<evidence type="ECO:0000256" key="6">
    <source>
        <dbReference type="ARBA" id="ARBA00022846"/>
    </source>
</evidence>
<evidence type="ECO:0000256" key="5">
    <source>
        <dbReference type="ARBA" id="ARBA00022737"/>
    </source>
</evidence>
<dbReference type="InterPro" id="IPR050630">
    <property type="entry name" value="WD_repeat_EMAP"/>
</dbReference>
<keyword evidence="6" id="KW-0966">Cell projection</keyword>
<evidence type="ECO:0000256" key="4">
    <source>
        <dbReference type="ARBA" id="ARBA00022574"/>
    </source>
</evidence>
<evidence type="ECO:0000256" key="1">
    <source>
        <dbReference type="ARBA" id="ARBA00004230"/>
    </source>
</evidence>
<comment type="similarity">
    <text evidence="7">Belongs to the CFAP52 family.</text>
</comment>
<dbReference type="PANTHER" id="PTHR13720:SF14">
    <property type="entry name" value="CILIA- AND FLAGELLA-ASSOCIATED PROTEIN 52"/>
    <property type="match status" value="1"/>
</dbReference>
<feature type="non-terminal residue" evidence="9">
    <location>
        <position position="398"/>
    </location>
</feature>
<organism evidence="9 10">
    <name type="scientific">Tetrabaena socialis</name>
    <dbReference type="NCBI Taxonomy" id="47790"/>
    <lineage>
        <taxon>Eukaryota</taxon>
        <taxon>Viridiplantae</taxon>
        <taxon>Chlorophyta</taxon>
        <taxon>core chlorophytes</taxon>
        <taxon>Chlorophyceae</taxon>
        <taxon>CS clade</taxon>
        <taxon>Chlamydomonadales</taxon>
        <taxon>Tetrabaenaceae</taxon>
        <taxon>Tetrabaena</taxon>
    </lineage>
</organism>